<dbReference type="EMBL" id="SSTE01006526">
    <property type="protein sequence ID" value="KAA0059199.1"/>
    <property type="molecule type" value="Genomic_DNA"/>
</dbReference>
<evidence type="ECO:0000256" key="6">
    <source>
        <dbReference type="ARBA" id="ARBA00022737"/>
    </source>
</evidence>
<keyword evidence="5" id="KW-0812">Transmembrane</keyword>
<dbReference type="InterPro" id="IPR003591">
    <property type="entry name" value="Leu-rich_rpt_typical-subtyp"/>
</dbReference>
<dbReference type="STRING" id="1194695.A0A5A7V066"/>
<dbReference type="Proteomes" id="UP000321393">
    <property type="component" value="Unassembled WGS sequence"/>
</dbReference>
<accession>A0A5A7V066</accession>
<sequence>MLCYSSRKPSFLIHISSASLPKIASRGVEGIGQLSDLRQLDLDNSRLFGQIPSAISRLSKLETLRLNKLVFLGLSRIGLSGTLMPSLGNLTKIEQLLLGENGFRMFLKLGNLTELHLTANELTVLNDQVDNQNATLPKFNLLRLGLPMLRLLILRSNHFHGKIEEPKTNTESPCYELSISPTITFQVTFPSIDNVWALEFFYSTTLTIKGEIPNLIGNLKRLQSLNLSHNALTGSIPSLVENMTQLESLDLSHNQLSGQIPQQHSQLDFLAVFNISYNNLSGPMPQDNQFNNVDNSSYAGNVGLCGDPLSKKCGDLKPPSTGSNEGSKIGLQRPSKFECSKTGRTQGCNFSGTIPSSLGNLTHLKIVLHSNKFSGQISVSFKDLTQLNFLHLSSNYFTDATLSWVDLLELRLLRLQSNQFYGNIKEPNAENDFPRLRFNDLSYTNFSGYERSFSKIQEACTSMDLSSNRFEGEIPDEIGELKGLHSLGLSHNTLSGRILPSLGNITQLESLDLSNSKLSGEIPETLAQLTFLTTFTVSQNKLSGLIPEGNQLNNIERSSYEGSEGLCGKPLGKKYGEYEAKDKEKRSVFV</sequence>
<comment type="subcellular location">
    <subcellularLocation>
        <location evidence="1">Cell membrane</location>
        <topology evidence="1">Single-pass type I membrane protein</topology>
    </subcellularLocation>
</comment>
<keyword evidence="7" id="KW-1133">Transmembrane helix</keyword>
<evidence type="ECO:0000256" key="9">
    <source>
        <dbReference type="ARBA" id="ARBA00023170"/>
    </source>
</evidence>
<evidence type="ECO:0000256" key="4">
    <source>
        <dbReference type="ARBA" id="ARBA00022614"/>
    </source>
</evidence>
<evidence type="ECO:0000256" key="8">
    <source>
        <dbReference type="ARBA" id="ARBA00023136"/>
    </source>
</evidence>
<dbReference type="SUPFAM" id="SSF52058">
    <property type="entry name" value="L domain-like"/>
    <property type="match status" value="2"/>
</dbReference>
<dbReference type="SMART" id="SM00369">
    <property type="entry name" value="LRR_TYP"/>
    <property type="match status" value="5"/>
</dbReference>
<dbReference type="InterPro" id="IPR032675">
    <property type="entry name" value="LRR_dom_sf"/>
</dbReference>
<dbReference type="Pfam" id="PF00560">
    <property type="entry name" value="LRR_1"/>
    <property type="match status" value="4"/>
</dbReference>
<evidence type="ECO:0000256" key="3">
    <source>
        <dbReference type="ARBA" id="ARBA00022475"/>
    </source>
</evidence>
<evidence type="ECO:0000256" key="2">
    <source>
        <dbReference type="ARBA" id="ARBA00009592"/>
    </source>
</evidence>
<dbReference type="PROSITE" id="PS51450">
    <property type="entry name" value="LRR"/>
    <property type="match status" value="2"/>
</dbReference>
<dbReference type="InterPro" id="IPR001611">
    <property type="entry name" value="Leu-rich_rpt"/>
</dbReference>
<keyword evidence="3" id="KW-1003">Cell membrane</keyword>
<dbReference type="Proteomes" id="UP000321947">
    <property type="component" value="Unassembled WGS sequence"/>
</dbReference>
<dbReference type="PANTHER" id="PTHR27004:SF447">
    <property type="entry name" value="RECEPTOR LIKE PROTEIN 30-LIKE"/>
    <property type="match status" value="1"/>
</dbReference>
<gene>
    <name evidence="12" type="ORF">E5676_scaffold295G00410</name>
    <name evidence="11" type="ORF">E6C27_scaffold430G001270</name>
</gene>
<evidence type="ECO:0000313" key="14">
    <source>
        <dbReference type="Proteomes" id="UP000321947"/>
    </source>
</evidence>
<dbReference type="Pfam" id="PF12799">
    <property type="entry name" value="LRR_4"/>
    <property type="match status" value="1"/>
</dbReference>
<reference evidence="13 14" key="1">
    <citation type="submission" date="2019-08" db="EMBL/GenBank/DDBJ databases">
        <title>Draft genome sequences of two oriental melons (Cucumis melo L. var makuwa).</title>
        <authorList>
            <person name="Kwon S.-Y."/>
        </authorList>
    </citation>
    <scope>NUCLEOTIDE SEQUENCE [LARGE SCALE GENOMIC DNA]</scope>
    <source>
        <strain evidence="14">cv. Chang Bougi</strain>
        <strain evidence="13">cv. SW 3</strain>
        <tissue evidence="11">Leaf</tissue>
    </source>
</reference>
<dbReference type="InterPro" id="IPR025875">
    <property type="entry name" value="Leu-rich_rpt_4"/>
</dbReference>
<keyword evidence="10" id="KW-0325">Glycoprotein</keyword>
<evidence type="ECO:0000256" key="5">
    <source>
        <dbReference type="ARBA" id="ARBA00022692"/>
    </source>
</evidence>
<dbReference type="GO" id="GO:0005886">
    <property type="term" value="C:plasma membrane"/>
    <property type="evidence" value="ECO:0007669"/>
    <property type="project" value="UniProtKB-SubCell"/>
</dbReference>
<comment type="similarity">
    <text evidence="2">Belongs to the RLP family.</text>
</comment>
<dbReference type="PANTHER" id="PTHR27004">
    <property type="entry name" value="RECEPTOR-LIKE PROTEIN 12 ISOFORM X1"/>
    <property type="match status" value="1"/>
</dbReference>
<dbReference type="EMBL" id="SSTD01007026">
    <property type="protein sequence ID" value="TYK19321.1"/>
    <property type="molecule type" value="Genomic_DNA"/>
</dbReference>
<evidence type="ECO:0000313" key="12">
    <source>
        <dbReference type="EMBL" id="TYK19321.1"/>
    </source>
</evidence>
<proteinExistence type="inferred from homology"/>
<keyword evidence="8" id="KW-0472">Membrane</keyword>
<dbReference type="OrthoDB" id="442066at2759"/>
<evidence type="ECO:0000256" key="7">
    <source>
        <dbReference type="ARBA" id="ARBA00022989"/>
    </source>
</evidence>
<comment type="caution">
    <text evidence="11">The sequence shown here is derived from an EMBL/GenBank/DDBJ whole genome shotgun (WGS) entry which is preliminary data.</text>
</comment>
<organism evidence="11 13">
    <name type="scientific">Cucumis melo var. makuwa</name>
    <name type="common">Oriental melon</name>
    <dbReference type="NCBI Taxonomy" id="1194695"/>
    <lineage>
        <taxon>Eukaryota</taxon>
        <taxon>Viridiplantae</taxon>
        <taxon>Streptophyta</taxon>
        <taxon>Embryophyta</taxon>
        <taxon>Tracheophyta</taxon>
        <taxon>Spermatophyta</taxon>
        <taxon>Magnoliopsida</taxon>
        <taxon>eudicotyledons</taxon>
        <taxon>Gunneridae</taxon>
        <taxon>Pentapetalae</taxon>
        <taxon>rosids</taxon>
        <taxon>fabids</taxon>
        <taxon>Cucurbitales</taxon>
        <taxon>Cucurbitaceae</taxon>
        <taxon>Benincaseae</taxon>
        <taxon>Cucumis</taxon>
    </lineage>
</organism>
<dbReference type="Gene3D" id="3.80.10.10">
    <property type="entry name" value="Ribonuclease Inhibitor"/>
    <property type="match status" value="2"/>
</dbReference>
<protein>
    <submittedName>
        <fullName evidence="11">Receptor-like protein 12</fullName>
    </submittedName>
</protein>
<evidence type="ECO:0000313" key="13">
    <source>
        <dbReference type="Proteomes" id="UP000321393"/>
    </source>
</evidence>
<evidence type="ECO:0000256" key="1">
    <source>
        <dbReference type="ARBA" id="ARBA00004251"/>
    </source>
</evidence>
<keyword evidence="9 11" id="KW-0675">Receptor</keyword>
<keyword evidence="6" id="KW-0677">Repeat</keyword>
<evidence type="ECO:0000313" key="11">
    <source>
        <dbReference type="EMBL" id="KAA0059199.1"/>
    </source>
</evidence>
<keyword evidence="4" id="KW-0433">Leucine-rich repeat</keyword>
<name>A0A5A7V066_CUCMM</name>
<dbReference type="PRINTS" id="PR00019">
    <property type="entry name" value="LEURICHRPT"/>
</dbReference>
<dbReference type="FunFam" id="3.80.10.10:FF:000095">
    <property type="entry name" value="LRR receptor-like serine/threonine-protein kinase GSO1"/>
    <property type="match status" value="2"/>
</dbReference>
<dbReference type="AlphaFoldDB" id="A0A5A7V066"/>
<evidence type="ECO:0000256" key="10">
    <source>
        <dbReference type="ARBA" id="ARBA00023180"/>
    </source>
</evidence>